<proteinExistence type="predicted"/>
<sequence length="245" mass="27489">MLHTRPVSFPPQDQIAHDEVSRRWLCISIHHATSPCFFSTSLLASVQYDLHTRIRIVWIRGHRSKFDCCRVGPVVLCFRSNGAGHPIRLGIVVPGHEAHCLVNDLCSGGLFRPSRDPDGHVTSSSRGMDKLTNSHRLGLDPSSRSVRHRNLNRLFPVSSPGRHQKSGVSYRTVSYACLPVRQIDQITKLSLQLYQRLIVATNRCSNALRLLTSASWLVHIMLQALVCVGPSNDRRRVLLSAPIRI</sequence>
<organism evidence="1 2">
    <name type="scientific">Colletotrichum navitas</name>
    <dbReference type="NCBI Taxonomy" id="681940"/>
    <lineage>
        <taxon>Eukaryota</taxon>
        <taxon>Fungi</taxon>
        <taxon>Dikarya</taxon>
        <taxon>Ascomycota</taxon>
        <taxon>Pezizomycotina</taxon>
        <taxon>Sordariomycetes</taxon>
        <taxon>Hypocreomycetidae</taxon>
        <taxon>Glomerellales</taxon>
        <taxon>Glomerellaceae</taxon>
        <taxon>Colletotrichum</taxon>
        <taxon>Colletotrichum graminicola species complex</taxon>
    </lineage>
</organism>
<accession>A0AAD8Q722</accession>
<dbReference type="AlphaFoldDB" id="A0AAD8Q722"/>
<name>A0AAD8Q722_9PEZI</name>
<reference evidence="1" key="1">
    <citation type="submission" date="2021-06" db="EMBL/GenBank/DDBJ databases">
        <title>Comparative genomics, transcriptomics and evolutionary studies reveal genomic signatures of adaptation to plant cell wall in hemibiotrophic fungi.</title>
        <authorList>
            <consortium name="DOE Joint Genome Institute"/>
            <person name="Baroncelli R."/>
            <person name="Diaz J.F."/>
            <person name="Benocci T."/>
            <person name="Peng M."/>
            <person name="Battaglia E."/>
            <person name="Haridas S."/>
            <person name="Andreopoulos W."/>
            <person name="Labutti K."/>
            <person name="Pangilinan J."/>
            <person name="Floch G.L."/>
            <person name="Makela M.R."/>
            <person name="Henrissat B."/>
            <person name="Grigoriev I.V."/>
            <person name="Crouch J.A."/>
            <person name="De Vries R.P."/>
            <person name="Sukno S.A."/>
            <person name="Thon M.R."/>
        </authorList>
    </citation>
    <scope>NUCLEOTIDE SEQUENCE</scope>
    <source>
        <strain evidence="1">CBS 125086</strain>
    </source>
</reference>
<dbReference type="Proteomes" id="UP001230504">
    <property type="component" value="Unassembled WGS sequence"/>
</dbReference>
<evidence type="ECO:0000313" key="1">
    <source>
        <dbReference type="EMBL" id="KAK1596859.1"/>
    </source>
</evidence>
<evidence type="ECO:0000313" key="2">
    <source>
        <dbReference type="Proteomes" id="UP001230504"/>
    </source>
</evidence>
<comment type="caution">
    <text evidence="1">The sequence shown here is derived from an EMBL/GenBank/DDBJ whole genome shotgun (WGS) entry which is preliminary data.</text>
</comment>
<dbReference type="EMBL" id="JAHLJV010000010">
    <property type="protein sequence ID" value="KAK1596859.1"/>
    <property type="molecule type" value="Genomic_DNA"/>
</dbReference>
<keyword evidence="2" id="KW-1185">Reference proteome</keyword>
<dbReference type="RefSeq" id="XP_060417696.1">
    <property type="nucleotide sequence ID" value="XM_060552545.1"/>
</dbReference>
<protein>
    <submittedName>
        <fullName evidence="1">Uncharacterized protein</fullName>
    </submittedName>
</protein>
<dbReference type="GeneID" id="85436785"/>
<gene>
    <name evidence="1" type="ORF">LY79DRAFT_33699</name>
</gene>